<dbReference type="PROSITE" id="PS01256">
    <property type="entry name" value="CULLIN_1"/>
    <property type="match status" value="1"/>
</dbReference>
<sequence length="813" mass="93453">MSASCPTGSDLNSTWLFVQPGLEFILGSHGDQGVNSKMYMNCYTAIYNYCVNKSRHPTPGGGSLSGLGSSGGSDKSGSQAYSSTNSYSLAGAEIYRKLDDYLIQYISSLKKEDQESFLEFYVKKWTRFTIGAGYMNNVFDYMNRYWVQKERSDGRRDVFDVNTLSLLKWKTHLFNANAKKLIEEVLEQITKQRNNEIVDTSLISSAIKSLVFLGIDVQDLKKPNLVVYIKHFENIFLEKTAEYYTKESNQFLEQHNVVDYMKKCEVRLGEEVSRSNNYLEDHTKKYLLETLNKVLIEDHAQIMYNQFLDLLEQYQIGHIQRMYKLLSRIPSTLEPLAKCLEYHIKEVAVKEIEEIKRAAEVEPVGEASSATGTPTPAAPGAAPAGSLLRRKPNPGVNPKTYIHTLLQVYFKFNEVVTSAFNRDPLFIKALDNACRHFINKNSVATPTPKSPCRTPDLLARYSDAFLKATSKESDISDMSTDNLMIIFKFIEDKDSFEEHYRRLLAKRLINSNTKSDELEESIIQRLQEENSLEYTSKMTKMFQDMKASEDLKNNVKEELDQSSTTAGVKDFTPLILAHSMWPFKFSEDYDLKLAPELSQPFQKLEEIYHRKHNGRQLQWLWNHGKSEIKANLSRKGKPPFLFTVSNVQLMILLAFNKKSTYTFKELSELVGVAKHTLESHLLPFTKYKLLDQSPTGSPEVLGLPDTTFTIVEEYKSKKLKVNFVSSIKTEVKQEEEETKKEIDETRRNYLSACIVRIMKARKTIHHNTLVNEVATQALSRFRAKIIDIKKVIDYLIEREYLKRVDNDTYEYVA</sequence>
<evidence type="ECO:0000256" key="5">
    <source>
        <dbReference type="RuleBase" id="RU003829"/>
    </source>
</evidence>
<dbReference type="EMBL" id="CAKXYY010000021">
    <property type="protein sequence ID" value="CAH2355087.1"/>
    <property type="molecule type" value="Genomic_DNA"/>
</dbReference>
<dbReference type="InterPro" id="IPR016159">
    <property type="entry name" value="Cullin_repeat-like_dom_sf"/>
</dbReference>
<dbReference type="Gene3D" id="3.30.230.130">
    <property type="entry name" value="Cullin, Chain C, Domain 2"/>
    <property type="match status" value="1"/>
</dbReference>
<dbReference type="GO" id="GO:0031625">
    <property type="term" value="F:ubiquitin protein ligase binding"/>
    <property type="evidence" value="ECO:0007669"/>
    <property type="project" value="InterPro"/>
</dbReference>
<feature type="compositionally biased region" description="Low complexity" evidence="6">
    <location>
        <begin position="367"/>
        <end position="386"/>
    </location>
</feature>
<proteinExistence type="inferred from homology"/>
<dbReference type="Pfam" id="PF10557">
    <property type="entry name" value="Cullin_Nedd8"/>
    <property type="match status" value="1"/>
</dbReference>
<dbReference type="Gene3D" id="1.20.1310.10">
    <property type="entry name" value="Cullin Repeats"/>
    <property type="match status" value="4"/>
</dbReference>
<dbReference type="SUPFAM" id="SSF46785">
    <property type="entry name" value="Winged helix' DNA-binding domain"/>
    <property type="match status" value="1"/>
</dbReference>
<dbReference type="GO" id="GO:0051301">
    <property type="term" value="P:cell division"/>
    <property type="evidence" value="ECO:0007669"/>
    <property type="project" value="UniProtKB-KW"/>
</dbReference>
<dbReference type="FunFam" id="1.20.1310.10:FF:000001">
    <property type="entry name" value="Cullin 3"/>
    <property type="match status" value="1"/>
</dbReference>
<dbReference type="PROSITE" id="PS50069">
    <property type="entry name" value="CULLIN_2"/>
    <property type="match status" value="1"/>
</dbReference>
<evidence type="ECO:0000256" key="2">
    <source>
        <dbReference type="ARBA" id="ARBA00022499"/>
    </source>
</evidence>
<evidence type="ECO:0000256" key="4">
    <source>
        <dbReference type="PROSITE-ProRule" id="PRU00330"/>
    </source>
</evidence>
<dbReference type="Pfam" id="PF26557">
    <property type="entry name" value="Cullin_AB"/>
    <property type="match status" value="1"/>
</dbReference>
<keyword evidence="3" id="KW-0832">Ubl conjugation</keyword>
<dbReference type="InterPro" id="IPR036388">
    <property type="entry name" value="WH-like_DNA-bd_sf"/>
</dbReference>
<keyword evidence="8" id="KW-0132">Cell division</keyword>
<evidence type="ECO:0000313" key="8">
    <source>
        <dbReference type="EMBL" id="CAH2355087.1"/>
    </source>
</evidence>
<gene>
    <name evidence="8" type="ORF">CLIB1423_21S01530</name>
</gene>
<evidence type="ECO:0000256" key="6">
    <source>
        <dbReference type="SAM" id="MobiDB-lite"/>
    </source>
</evidence>
<reference evidence="8" key="1">
    <citation type="submission" date="2022-03" db="EMBL/GenBank/DDBJ databases">
        <authorList>
            <person name="Legras J.-L."/>
            <person name="Devillers H."/>
            <person name="Grondin C."/>
        </authorList>
    </citation>
    <scope>NUCLEOTIDE SEQUENCE</scope>
    <source>
        <strain evidence="8">CLIB 1423</strain>
    </source>
</reference>
<dbReference type="FunFam" id="1.10.10.10:FF:000014">
    <property type="entry name" value="Cullin 1"/>
    <property type="match status" value="1"/>
</dbReference>
<dbReference type="InterPro" id="IPR045093">
    <property type="entry name" value="Cullin"/>
</dbReference>
<dbReference type="AlphaFoldDB" id="A0A9P0VZK1"/>
<dbReference type="SUPFAM" id="SSF74788">
    <property type="entry name" value="Cullin repeat-like"/>
    <property type="match status" value="1"/>
</dbReference>
<accession>A0A9P0VZK1</accession>
<dbReference type="InterPro" id="IPR001373">
    <property type="entry name" value="Cullin_N"/>
</dbReference>
<feature type="domain" description="Cullin family profile" evidence="7">
    <location>
        <begin position="453"/>
        <end position="685"/>
    </location>
</feature>
<keyword evidence="9" id="KW-1185">Reference proteome</keyword>
<dbReference type="Pfam" id="PF00888">
    <property type="entry name" value="Cullin"/>
    <property type="match status" value="1"/>
</dbReference>
<dbReference type="InterPro" id="IPR016158">
    <property type="entry name" value="Cullin_homology"/>
</dbReference>
<comment type="caution">
    <text evidence="8">The sequence shown here is derived from an EMBL/GenBank/DDBJ whole genome shotgun (WGS) entry which is preliminary data.</text>
</comment>
<dbReference type="Gene3D" id="1.10.10.10">
    <property type="entry name" value="Winged helix-like DNA-binding domain superfamily/Winged helix DNA-binding domain"/>
    <property type="match status" value="1"/>
</dbReference>
<evidence type="ECO:0000256" key="1">
    <source>
        <dbReference type="ARBA" id="ARBA00006019"/>
    </source>
</evidence>
<dbReference type="GO" id="GO:0031146">
    <property type="term" value="P:SCF-dependent proteasomal ubiquitin-dependent protein catabolic process"/>
    <property type="evidence" value="ECO:0007669"/>
    <property type="project" value="UniProtKB-ARBA"/>
</dbReference>
<dbReference type="OrthoDB" id="27073at2759"/>
<dbReference type="InterPro" id="IPR059120">
    <property type="entry name" value="Cullin-like_AB"/>
</dbReference>
<dbReference type="SMART" id="SM00182">
    <property type="entry name" value="CULLIN"/>
    <property type="match status" value="1"/>
</dbReference>
<dbReference type="SUPFAM" id="SSF75632">
    <property type="entry name" value="Cullin homology domain"/>
    <property type="match status" value="1"/>
</dbReference>
<dbReference type="InterPro" id="IPR036390">
    <property type="entry name" value="WH_DNA-bd_sf"/>
</dbReference>
<dbReference type="InterPro" id="IPR016157">
    <property type="entry name" value="Cullin_CS"/>
</dbReference>
<dbReference type="FunFam" id="1.20.1310.10:FF:000029">
    <property type="entry name" value="Cullin homolog 1"/>
    <property type="match status" value="1"/>
</dbReference>
<dbReference type="GO" id="GO:0019005">
    <property type="term" value="C:SCF ubiquitin ligase complex"/>
    <property type="evidence" value="ECO:0007669"/>
    <property type="project" value="UniProtKB-ARBA"/>
</dbReference>
<feature type="region of interest" description="Disordered" evidence="6">
    <location>
        <begin position="363"/>
        <end position="392"/>
    </location>
</feature>
<comment type="similarity">
    <text evidence="1 4 5">Belongs to the cullin family.</text>
</comment>
<name>A0A9P0VZK1_9ASCO</name>
<evidence type="ECO:0000256" key="3">
    <source>
        <dbReference type="ARBA" id="ARBA00022843"/>
    </source>
</evidence>
<dbReference type="InterPro" id="IPR036317">
    <property type="entry name" value="Cullin_homology_sf"/>
</dbReference>
<dbReference type="SMART" id="SM00884">
    <property type="entry name" value="Cullin_Nedd8"/>
    <property type="match status" value="1"/>
</dbReference>
<dbReference type="Proteomes" id="UP000837801">
    <property type="component" value="Unassembled WGS sequence"/>
</dbReference>
<dbReference type="PANTHER" id="PTHR11932">
    <property type="entry name" value="CULLIN"/>
    <property type="match status" value="1"/>
</dbReference>
<protein>
    <submittedName>
        <fullName evidence="8">Cell division control protein 53</fullName>
    </submittedName>
</protein>
<keyword evidence="2" id="KW-1017">Isopeptide bond</keyword>
<organism evidence="8 9">
    <name type="scientific">[Candida] railenensis</name>
    <dbReference type="NCBI Taxonomy" id="45579"/>
    <lineage>
        <taxon>Eukaryota</taxon>
        <taxon>Fungi</taxon>
        <taxon>Dikarya</taxon>
        <taxon>Ascomycota</taxon>
        <taxon>Saccharomycotina</taxon>
        <taxon>Pichiomycetes</taxon>
        <taxon>Debaryomycetaceae</taxon>
        <taxon>Kurtzmaniella</taxon>
    </lineage>
</organism>
<dbReference type="InterPro" id="IPR019559">
    <property type="entry name" value="Cullin_neddylation_domain"/>
</dbReference>
<evidence type="ECO:0000259" key="7">
    <source>
        <dbReference type="PROSITE" id="PS50069"/>
    </source>
</evidence>
<keyword evidence="8" id="KW-0131">Cell cycle</keyword>
<evidence type="ECO:0000313" key="9">
    <source>
        <dbReference type="Proteomes" id="UP000837801"/>
    </source>
</evidence>